<organism evidence="2 3">
    <name type="scientific">Candidatus Kerfeldbacteria bacterium RIFCSPLOWO2_01_FULL_48_11</name>
    <dbReference type="NCBI Taxonomy" id="1798543"/>
    <lineage>
        <taxon>Bacteria</taxon>
        <taxon>Candidatus Kerfeldiibacteriota</taxon>
    </lineage>
</organism>
<dbReference type="InterPro" id="IPR013132">
    <property type="entry name" value="PseI/NeuA/B-like_N"/>
</dbReference>
<dbReference type="EMBL" id="MHKE01000001">
    <property type="protein sequence ID" value="OGY85082.1"/>
    <property type="molecule type" value="Genomic_DNA"/>
</dbReference>
<evidence type="ECO:0000313" key="3">
    <source>
        <dbReference type="Proteomes" id="UP000179164"/>
    </source>
</evidence>
<protein>
    <recommendedName>
        <fullName evidence="1">PseI/NeuA/B-like domain-containing protein</fullName>
    </recommendedName>
</protein>
<dbReference type="GO" id="GO:0047444">
    <property type="term" value="F:N-acylneuraminate-9-phosphate synthase activity"/>
    <property type="evidence" value="ECO:0007669"/>
    <property type="project" value="TreeGrafter"/>
</dbReference>
<dbReference type="Proteomes" id="UP000179164">
    <property type="component" value="Unassembled WGS sequence"/>
</dbReference>
<evidence type="ECO:0000313" key="2">
    <source>
        <dbReference type="EMBL" id="OGY85082.1"/>
    </source>
</evidence>
<dbReference type="Gene3D" id="3.20.20.70">
    <property type="entry name" value="Aldolase class I"/>
    <property type="match status" value="1"/>
</dbReference>
<dbReference type="PANTHER" id="PTHR42966:SF1">
    <property type="entry name" value="SIALIC ACID SYNTHASE"/>
    <property type="match status" value="1"/>
</dbReference>
<dbReference type="GO" id="GO:0016051">
    <property type="term" value="P:carbohydrate biosynthetic process"/>
    <property type="evidence" value="ECO:0007669"/>
    <property type="project" value="InterPro"/>
</dbReference>
<name>A0A1G2B7I0_9BACT</name>
<feature type="domain" description="PseI/NeuA/B-like" evidence="1">
    <location>
        <begin position="37"/>
        <end position="260"/>
    </location>
</feature>
<evidence type="ECO:0000259" key="1">
    <source>
        <dbReference type="Pfam" id="PF03102"/>
    </source>
</evidence>
<dbReference type="PANTHER" id="PTHR42966">
    <property type="entry name" value="N-ACETYLNEURAMINATE SYNTHASE"/>
    <property type="match status" value="1"/>
</dbReference>
<sequence>MKKNLLAKLGIGRDKPTFIIAEAGICHNGDMGIAMRMIDAAKKAGANAIKFQTYVTEKRVKAGSPIFDILKKCELSPENTKELKTYADSVGIIFFSTPFDVDSVFLLKKLGVQLMKIASFDLVNKQLLKAVASTKIPIIISRGMGNKKEIDEALAICKKAGVKFALLHCVSAYPTPKDGANLRAVHTLLEAYECPIGYSDHTLDITACLHAVAAGATVLEKHFTLDKNMEGPDHKLSADPRELASLVAGVRDVEKMLGTGKIESLDVEKGTRMYRRPSK</sequence>
<dbReference type="SUPFAM" id="SSF51569">
    <property type="entry name" value="Aldolase"/>
    <property type="match status" value="1"/>
</dbReference>
<proteinExistence type="predicted"/>
<dbReference type="STRING" id="1798543.A2898_03210"/>
<reference evidence="2 3" key="1">
    <citation type="journal article" date="2016" name="Nat. Commun.">
        <title>Thousands of microbial genomes shed light on interconnected biogeochemical processes in an aquifer system.</title>
        <authorList>
            <person name="Anantharaman K."/>
            <person name="Brown C.T."/>
            <person name="Hug L.A."/>
            <person name="Sharon I."/>
            <person name="Castelle C.J."/>
            <person name="Probst A.J."/>
            <person name="Thomas B.C."/>
            <person name="Singh A."/>
            <person name="Wilkins M.J."/>
            <person name="Karaoz U."/>
            <person name="Brodie E.L."/>
            <person name="Williams K.H."/>
            <person name="Hubbard S.S."/>
            <person name="Banfield J.F."/>
        </authorList>
    </citation>
    <scope>NUCLEOTIDE SEQUENCE [LARGE SCALE GENOMIC DNA]</scope>
</reference>
<comment type="caution">
    <text evidence="2">The sequence shown here is derived from an EMBL/GenBank/DDBJ whole genome shotgun (WGS) entry which is preliminary data.</text>
</comment>
<dbReference type="Pfam" id="PF03102">
    <property type="entry name" value="NeuB"/>
    <property type="match status" value="1"/>
</dbReference>
<dbReference type="InterPro" id="IPR013785">
    <property type="entry name" value="Aldolase_TIM"/>
</dbReference>
<dbReference type="InterPro" id="IPR051690">
    <property type="entry name" value="PseI-like"/>
</dbReference>
<dbReference type="AlphaFoldDB" id="A0A1G2B7I0"/>
<accession>A0A1G2B7I0</accession>
<gene>
    <name evidence="2" type="ORF">A2898_03210</name>
</gene>